<reference evidence="4 5" key="1">
    <citation type="submission" date="2021-07" db="EMBL/GenBank/DDBJ databases">
        <title>The Aristolochia fimbriata genome: insights into angiosperm evolution, floral development and chemical biosynthesis.</title>
        <authorList>
            <person name="Jiao Y."/>
        </authorList>
    </citation>
    <scope>NUCLEOTIDE SEQUENCE [LARGE SCALE GENOMIC DNA]</scope>
    <source>
        <strain evidence="4">IBCAS-2021</strain>
        <tissue evidence="4">Leaf</tissue>
    </source>
</reference>
<comment type="caution">
    <text evidence="4">The sequence shown here is derived from an EMBL/GenBank/DDBJ whole genome shotgun (WGS) entry which is preliminary data.</text>
</comment>
<proteinExistence type="predicted"/>
<dbReference type="Gene3D" id="2.60.40.10">
    <property type="entry name" value="Immunoglobulins"/>
    <property type="match status" value="1"/>
</dbReference>
<dbReference type="PROSITE" id="PS50297">
    <property type="entry name" value="ANK_REP_REGION"/>
    <property type="match status" value="4"/>
</dbReference>
<dbReference type="PROSITE" id="PS50088">
    <property type="entry name" value="ANK_REPEAT"/>
    <property type="match status" value="5"/>
</dbReference>
<dbReference type="PRINTS" id="PR01415">
    <property type="entry name" value="ANKYRIN"/>
</dbReference>
<feature type="repeat" description="ANK" evidence="3">
    <location>
        <begin position="195"/>
        <end position="227"/>
    </location>
</feature>
<dbReference type="Gene3D" id="1.25.40.20">
    <property type="entry name" value="Ankyrin repeat-containing domain"/>
    <property type="match status" value="3"/>
</dbReference>
<dbReference type="SUPFAM" id="SSF49354">
    <property type="entry name" value="PapD-like"/>
    <property type="match status" value="1"/>
</dbReference>
<dbReference type="EMBL" id="JAINDJ010000002">
    <property type="protein sequence ID" value="KAG9457517.1"/>
    <property type="molecule type" value="Genomic_DNA"/>
</dbReference>
<gene>
    <name evidence="4" type="ORF">H6P81_002025</name>
</gene>
<sequence>MDRLVSVDVKELELAFKPSERCSASFRISNLMHTMSVAVCLTTADSRYCFAPNPYSVLPPLSSSTVSIHLPPLLSPPVSDSVLVRTTMLPTGRAHPDALRRIFSAPGRQIFRDALLPLSVVGPHVVKSLLFASTPSSSSSLDTTLRTAFLLSKAISRCSTSDLSNLLIDAARLGNPAFVSPLIDAGAHPDSRDSDGNSALSVAAAAGNVEAARALLDAGAQFDPSADRLLHAAAAANDVRLLDVLANPGNIDSADSTGRRPIHEAASGGHAEALRFCVRCGCDASAPDSGGWTPLHCAAAEGHLAAVEFLLDAVPFAKYAVTRDGRTAYAVAAEAGHSHLGDSLRLGDGLQRAARLGDANGIRSLVSQGAGVNGRDQNGWTPLHRAAFKGRMESVKVLIGSGAQIDAVDNVGYTPLRCAVEAGQSEVALYLVSQGAYANQKTFKSPFLPVRNPCFGKNNHPAQLPLPLPLPLPPVNGEKRGDLVN</sequence>
<dbReference type="InterPro" id="IPR008962">
    <property type="entry name" value="PapD-like_sf"/>
</dbReference>
<dbReference type="Pfam" id="PF12796">
    <property type="entry name" value="Ank_2"/>
    <property type="match status" value="3"/>
</dbReference>
<protein>
    <submittedName>
        <fullName evidence="4">Uncharacterized protein</fullName>
    </submittedName>
</protein>
<feature type="repeat" description="ANK" evidence="3">
    <location>
        <begin position="257"/>
        <end position="289"/>
    </location>
</feature>
<dbReference type="PANTHER" id="PTHR24198">
    <property type="entry name" value="ANKYRIN REPEAT AND PROTEIN KINASE DOMAIN-CONTAINING PROTEIN"/>
    <property type="match status" value="1"/>
</dbReference>
<dbReference type="SUPFAM" id="SSF48403">
    <property type="entry name" value="Ankyrin repeat"/>
    <property type="match status" value="1"/>
</dbReference>
<feature type="repeat" description="ANK" evidence="3">
    <location>
        <begin position="290"/>
        <end position="312"/>
    </location>
</feature>
<dbReference type="InterPro" id="IPR002110">
    <property type="entry name" value="Ankyrin_rpt"/>
</dbReference>
<feature type="repeat" description="ANK" evidence="3">
    <location>
        <begin position="378"/>
        <end position="410"/>
    </location>
</feature>
<dbReference type="SMART" id="SM00248">
    <property type="entry name" value="ANK"/>
    <property type="match status" value="7"/>
</dbReference>
<organism evidence="4 5">
    <name type="scientific">Aristolochia fimbriata</name>
    <name type="common">White veined hardy Dutchman's pipe vine</name>
    <dbReference type="NCBI Taxonomy" id="158543"/>
    <lineage>
        <taxon>Eukaryota</taxon>
        <taxon>Viridiplantae</taxon>
        <taxon>Streptophyta</taxon>
        <taxon>Embryophyta</taxon>
        <taxon>Tracheophyta</taxon>
        <taxon>Spermatophyta</taxon>
        <taxon>Magnoliopsida</taxon>
        <taxon>Magnoliidae</taxon>
        <taxon>Piperales</taxon>
        <taxon>Aristolochiaceae</taxon>
        <taxon>Aristolochia</taxon>
    </lineage>
</organism>
<keyword evidence="5" id="KW-1185">Reference proteome</keyword>
<evidence type="ECO:0000313" key="5">
    <source>
        <dbReference type="Proteomes" id="UP000825729"/>
    </source>
</evidence>
<evidence type="ECO:0000256" key="3">
    <source>
        <dbReference type="PROSITE-ProRule" id="PRU00023"/>
    </source>
</evidence>
<dbReference type="PANTHER" id="PTHR24198:SF194">
    <property type="entry name" value="INVERSIN-A"/>
    <property type="match status" value="1"/>
</dbReference>
<accession>A0AAV7FCM6</accession>
<keyword evidence="2 3" id="KW-0040">ANK repeat</keyword>
<evidence type="ECO:0000256" key="1">
    <source>
        <dbReference type="ARBA" id="ARBA00022737"/>
    </source>
</evidence>
<dbReference type="InterPro" id="IPR013783">
    <property type="entry name" value="Ig-like_fold"/>
</dbReference>
<name>A0AAV7FCM6_ARIFI</name>
<dbReference type="AlphaFoldDB" id="A0AAV7FCM6"/>
<dbReference type="InterPro" id="IPR036770">
    <property type="entry name" value="Ankyrin_rpt-contain_sf"/>
</dbReference>
<feature type="repeat" description="ANK" evidence="3">
    <location>
        <begin position="411"/>
        <end position="443"/>
    </location>
</feature>
<evidence type="ECO:0000313" key="4">
    <source>
        <dbReference type="EMBL" id="KAG9457517.1"/>
    </source>
</evidence>
<dbReference type="Proteomes" id="UP000825729">
    <property type="component" value="Unassembled WGS sequence"/>
</dbReference>
<evidence type="ECO:0000256" key="2">
    <source>
        <dbReference type="ARBA" id="ARBA00023043"/>
    </source>
</evidence>
<keyword evidence="1" id="KW-0677">Repeat</keyword>